<keyword evidence="3" id="KW-0732">Signal</keyword>
<dbReference type="InterPro" id="IPR050309">
    <property type="entry name" value="Type-B_Carboxylest/Lipase"/>
</dbReference>
<protein>
    <recommendedName>
        <fullName evidence="3">Carboxylic ester hydrolase</fullName>
        <ecNumber evidence="3">3.1.1.-</ecNumber>
    </recommendedName>
</protein>
<evidence type="ECO:0000256" key="3">
    <source>
        <dbReference type="RuleBase" id="RU361235"/>
    </source>
</evidence>
<evidence type="ECO:0000313" key="5">
    <source>
        <dbReference type="EMBL" id="WDG09455.1"/>
    </source>
</evidence>
<sequence>MKNTLYISITSSLLALSSSAIASPLAEIDGATLQGLINSPADYSAQVDAFLGVKYASAERFSAPQRHHFITGEHYDATVTGDICPQVPHTMEANGVVQEAQSEDCLNANIWRPSDIANDEKLPVYVFIHGGAFELGSSTVEQFDGAKLVAKNADEGNPFILVSINYRLGILGSFYSSEHSGNYGIQDQKSALSWIHDNIGNFGGDAENITLFGESAGAMSIGIQLMDEKQNAHLYQRAIMESNPYGVKYKDAKSAQWLAEQVKDKLSNDQDIQTVPFEEIINIQSQMKAATTQMNNLMTITPSTSGLLAWAPYVDGETIPYQPIDLQKVDGVDVTLGFNKDESNIFVAPFDVILNAPGSYNLLVDAFFGSDKGEQLRNLPAFHLNWWNSTPEKRKNNARKLMNQVLFMCSSQHVAQNLSSNQTTTSLYQFNYQPDFALWPDYYVESFTKTCSPSETSCHGAELSFIFGNEVNTVSGPTVFSEKDHQAKDVLMSNWLKSKTFEPYSQETDNITVFNEEAYFNVSGDWDNTKNGNVCSQVNEIMNSNTKLY</sequence>
<evidence type="ECO:0000313" key="6">
    <source>
        <dbReference type="Proteomes" id="UP001219537"/>
    </source>
</evidence>
<accession>A0AAQ3B203</accession>
<name>A0AAQ3B203_9VIBR</name>
<feature type="chain" id="PRO_5042667341" description="Carboxylic ester hydrolase" evidence="3">
    <location>
        <begin position="23"/>
        <end position="549"/>
    </location>
</feature>
<dbReference type="EMBL" id="CP117988">
    <property type="protein sequence ID" value="WDG09455.1"/>
    <property type="molecule type" value="Genomic_DNA"/>
</dbReference>
<keyword evidence="2 3" id="KW-0378">Hydrolase</keyword>
<dbReference type="Gene3D" id="3.40.50.1820">
    <property type="entry name" value="alpha/beta hydrolase"/>
    <property type="match status" value="1"/>
</dbReference>
<dbReference type="EC" id="3.1.1.-" evidence="3"/>
<dbReference type="PROSITE" id="PS00122">
    <property type="entry name" value="CARBOXYLESTERASE_B_1"/>
    <property type="match status" value="1"/>
</dbReference>
<dbReference type="Proteomes" id="UP001219537">
    <property type="component" value="Chromosome 1"/>
</dbReference>
<dbReference type="AlphaFoldDB" id="A0AAQ3B203"/>
<dbReference type="Pfam" id="PF00135">
    <property type="entry name" value="COesterase"/>
    <property type="match status" value="1"/>
</dbReference>
<dbReference type="RefSeq" id="WP_274291026.1">
    <property type="nucleotide sequence ID" value="NZ_CP117988.1"/>
</dbReference>
<comment type="similarity">
    <text evidence="1 3">Belongs to the type-B carboxylesterase/lipase family.</text>
</comment>
<feature type="domain" description="Carboxylesterase type B" evidence="4">
    <location>
        <begin position="24"/>
        <end position="496"/>
    </location>
</feature>
<evidence type="ECO:0000256" key="1">
    <source>
        <dbReference type="ARBA" id="ARBA00005964"/>
    </source>
</evidence>
<proteinExistence type="inferred from homology"/>
<gene>
    <name evidence="5" type="ORF">PUN50_06145</name>
</gene>
<dbReference type="SUPFAM" id="SSF53474">
    <property type="entry name" value="alpha/beta-Hydrolases"/>
    <property type="match status" value="1"/>
</dbReference>
<evidence type="ECO:0000259" key="4">
    <source>
        <dbReference type="Pfam" id="PF00135"/>
    </source>
</evidence>
<dbReference type="InterPro" id="IPR019826">
    <property type="entry name" value="Carboxylesterase_B_AS"/>
</dbReference>
<organism evidence="5 6">
    <name type="scientific">Vibrio campbellii</name>
    <dbReference type="NCBI Taxonomy" id="680"/>
    <lineage>
        <taxon>Bacteria</taxon>
        <taxon>Pseudomonadati</taxon>
        <taxon>Pseudomonadota</taxon>
        <taxon>Gammaproteobacteria</taxon>
        <taxon>Vibrionales</taxon>
        <taxon>Vibrionaceae</taxon>
        <taxon>Vibrio</taxon>
    </lineage>
</organism>
<reference evidence="5" key="1">
    <citation type="submission" date="2023-02" db="EMBL/GenBank/DDBJ databases">
        <title>Isolation, identification, and genome analysis of Vibrio campbellii in the Penaeus vannamei larvae stage.</title>
        <authorList>
            <person name="Huang T."/>
            <person name="Zhang B."/>
        </authorList>
    </citation>
    <scope>NUCLEOTIDE SEQUENCE</scope>
    <source>
        <strain evidence="5">20220413_1</strain>
    </source>
</reference>
<evidence type="ECO:0000256" key="2">
    <source>
        <dbReference type="ARBA" id="ARBA00022801"/>
    </source>
</evidence>
<feature type="signal peptide" evidence="3">
    <location>
        <begin position="1"/>
        <end position="22"/>
    </location>
</feature>
<dbReference type="InterPro" id="IPR029058">
    <property type="entry name" value="AB_hydrolase_fold"/>
</dbReference>
<dbReference type="GO" id="GO:0016787">
    <property type="term" value="F:hydrolase activity"/>
    <property type="evidence" value="ECO:0007669"/>
    <property type="project" value="UniProtKB-KW"/>
</dbReference>
<dbReference type="PANTHER" id="PTHR11559">
    <property type="entry name" value="CARBOXYLESTERASE"/>
    <property type="match status" value="1"/>
</dbReference>
<dbReference type="InterPro" id="IPR002018">
    <property type="entry name" value="CarbesteraseB"/>
</dbReference>